<organism evidence="2 3">
    <name type="scientific">Pseudobutyrivibrio xylanivorans</name>
    <dbReference type="NCBI Taxonomy" id="185007"/>
    <lineage>
        <taxon>Bacteria</taxon>
        <taxon>Bacillati</taxon>
        <taxon>Bacillota</taxon>
        <taxon>Clostridia</taxon>
        <taxon>Lachnospirales</taxon>
        <taxon>Lachnospiraceae</taxon>
        <taxon>Pseudobutyrivibrio</taxon>
    </lineage>
</organism>
<dbReference type="Proteomes" id="UP000199428">
    <property type="component" value="Unassembled WGS sequence"/>
</dbReference>
<feature type="domain" description="Glycosyltransferase 2-like" evidence="1">
    <location>
        <begin position="5"/>
        <end position="132"/>
    </location>
</feature>
<sequence length="436" mass="50254">MVKVSVIIPIYNAEVFLETTLSYILNQTLRDIEIICIDDGSTDSSLEILHLFKKKDKRIVVVSQSNQYAGAARNRGIEMASGEYLSFLDADDYFSPDMLEKAYNAAVSTESDLVVFGGKCFERSVKNAYPQIGYARGDLVEGRDIVNINTCPDCIFNITNPAPWNKLVSKKLIDKENLRFQKCRRGNDVYFVEMLLILARKITVLSDCLIYYRKPNGNSLQAGKDENPDYFVNPFRDVYNELNKRNIYENVKVSFSNLFIASCIYNLESLNDKKAFNNLYQKLRNTIFIDFRIDELIREGTLDFYNSKKIQFIMNHDADEYGLYGVNYEIVDNPDKRFPCDLIGKGETIILYGAGNVGICYYKQLLLSNYCIIDKWVDKNKESFEGVTIYKPDKVRYKEVDHVLIAIGDKKIAEEIENYLITDLKVNRDIIVWKGF</sequence>
<dbReference type="Gene3D" id="3.90.550.10">
    <property type="entry name" value="Spore Coat Polysaccharide Biosynthesis Protein SpsA, Chain A"/>
    <property type="match status" value="1"/>
</dbReference>
<dbReference type="Gene3D" id="3.40.50.720">
    <property type="entry name" value="NAD(P)-binding Rossmann-like Domain"/>
    <property type="match status" value="1"/>
</dbReference>
<accession>A0A1G5RPP1</accession>
<dbReference type="GO" id="GO:0016758">
    <property type="term" value="F:hexosyltransferase activity"/>
    <property type="evidence" value="ECO:0007669"/>
    <property type="project" value="UniProtKB-ARBA"/>
</dbReference>
<protein>
    <submittedName>
        <fullName evidence="2">Glycosyl transferase family 2</fullName>
    </submittedName>
</protein>
<evidence type="ECO:0000313" key="3">
    <source>
        <dbReference type="Proteomes" id="UP000199428"/>
    </source>
</evidence>
<evidence type="ECO:0000259" key="1">
    <source>
        <dbReference type="Pfam" id="PF00535"/>
    </source>
</evidence>
<dbReference type="InterPro" id="IPR001173">
    <property type="entry name" value="Glyco_trans_2-like"/>
</dbReference>
<dbReference type="InterPro" id="IPR029044">
    <property type="entry name" value="Nucleotide-diphossugar_trans"/>
</dbReference>
<keyword evidence="2" id="KW-0808">Transferase</keyword>
<proteinExistence type="predicted"/>
<dbReference type="EMBL" id="FMWK01000001">
    <property type="protein sequence ID" value="SCZ76082.1"/>
    <property type="molecule type" value="Genomic_DNA"/>
</dbReference>
<name>A0A1G5RPP1_PSEXY</name>
<dbReference type="RefSeq" id="WP_090160443.1">
    <property type="nucleotide sequence ID" value="NZ_FMWK01000001.1"/>
</dbReference>
<gene>
    <name evidence="2" type="ORF">SAMN02910350_00070</name>
</gene>
<dbReference type="AlphaFoldDB" id="A0A1G5RPP1"/>
<dbReference type="CDD" id="cd00761">
    <property type="entry name" value="Glyco_tranf_GTA_type"/>
    <property type="match status" value="1"/>
</dbReference>
<dbReference type="SUPFAM" id="SSF53448">
    <property type="entry name" value="Nucleotide-diphospho-sugar transferases"/>
    <property type="match status" value="1"/>
</dbReference>
<dbReference type="PANTHER" id="PTHR22916:SF3">
    <property type="entry name" value="UDP-GLCNAC:BETAGAL BETA-1,3-N-ACETYLGLUCOSAMINYLTRANSFERASE-LIKE PROTEIN 1"/>
    <property type="match status" value="1"/>
</dbReference>
<dbReference type="PANTHER" id="PTHR22916">
    <property type="entry name" value="GLYCOSYLTRANSFERASE"/>
    <property type="match status" value="1"/>
</dbReference>
<reference evidence="2 3" key="1">
    <citation type="submission" date="2016-10" db="EMBL/GenBank/DDBJ databases">
        <authorList>
            <person name="de Groot N.N."/>
        </authorList>
    </citation>
    <scope>NUCLEOTIDE SEQUENCE [LARGE SCALE GENOMIC DNA]</scope>
    <source>
        <strain evidence="2 3">DSM 10317</strain>
    </source>
</reference>
<dbReference type="Pfam" id="PF00535">
    <property type="entry name" value="Glycos_transf_2"/>
    <property type="match status" value="1"/>
</dbReference>
<evidence type="ECO:0000313" key="2">
    <source>
        <dbReference type="EMBL" id="SCZ76082.1"/>
    </source>
</evidence>